<name>A0AAN4ZR88_9BILA</name>
<feature type="compositionally biased region" description="Low complexity" evidence="5">
    <location>
        <begin position="53"/>
        <end position="63"/>
    </location>
</feature>
<keyword evidence="3 4" id="KW-0904">Protein phosphatase</keyword>
<comment type="catalytic activity">
    <reaction evidence="4">
        <text>O-phospho-L-threonyl-[protein] + H2O = L-threonyl-[protein] + phosphate</text>
        <dbReference type="Rhea" id="RHEA:47004"/>
        <dbReference type="Rhea" id="RHEA-COMP:11060"/>
        <dbReference type="Rhea" id="RHEA-COMP:11605"/>
        <dbReference type="ChEBI" id="CHEBI:15377"/>
        <dbReference type="ChEBI" id="CHEBI:30013"/>
        <dbReference type="ChEBI" id="CHEBI:43474"/>
        <dbReference type="ChEBI" id="CHEBI:61977"/>
        <dbReference type="EC" id="3.1.3.16"/>
    </reaction>
</comment>
<dbReference type="SUPFAM" id="SSF81606">
    <property type="entry name" value="PP2C-like"/>
    <property type="match status" value="1"/>
</dbReference>
<comment type="catalytic activity">
    <reaction evidence="4">
        <text>O-phospho-L-seryl-[protein] + H2O = L-seryl-[protein] + phosphate</text>
        <dbReference type="Rhea" id="RHEA:20629"/>
        <dbReference type="Rhea" id="RHEA-COMP:9863"/>
        <dbReference type="Rhea" id="RHEA-COMP:11604"/>
        <dbReference type="ChEBI" id="CHEBI:15377"/>
        <dbReference type="ChEBI" id="CHEBI:29999"/>
        <dbReference type="ChEBI" id="CHEBI:43474"/>
        <dbReference type="ChEBI" id="CHEBI:83421"/>
        <dbReference type="EC" id="3.1.3.16"/>
    </reaction>
</comment>
<dbReference type="Gene3D" id="3.60.40.10">
    <property type="entry name" value="PPM-type phosphatase domain"/>
    <property type="match status" value="1"/>
</dbReference>
<dbReference type="GO" id="GO:0005739">
    <property type="term" value="C:mitochondrion"/>
    <property type="evidence" value="ECO:0007669"/>
    <property type="project" value="TreeGrafter"/>
</dbReference>
<evidence type="ECO:0000256" key="4">
    <source>
        <dbReference type="RuleBase" id="RU366020"/>
    </source>
</evidence>
<dbReference type="EMBL" id="BTRK01000003">
    <property type="protein sequence ID" value="GMR42310.1"/>
    <property type="molecule type" value="Genomic_DNA"/>
</dbReference>
<feature type="non-terminal residue" evidence="7">
    <location>
        <position position="1"/>
    </location>
</feature>
<keyword evidence="4" id="KW-0460">Magnesium</keyword>
<evidence type="ECO:0000313" key="8">
    <source>
        <dbReference type="Proteomes" id="UP001328107"/>
    </source>
</evidence>
<sequence>NGGMIGPRVISACARVATRAVFTGGSLDLASSCVASSARPFSSTPVVCDSSKESSSTPSSSKPQPLEGAVARVAGFPKDLAKGRSTARDSCKYGDDACFIAHFKRTLVAGVADGVGGWRKYGIDPSQFSSRLMKECEKRIQSGSFDPKRPEEIIAKAFKATSSPPHPIGSSTACLVVISDYSLYSANLGDSGFLVVRDGKIIARSKEQTHYFNAPFQLTLPPPGFEGFIGDSPLSADRLQMEVSSGDVIVVATDGVWDNLPEDILLGELTSLKEGAHVQQVCNSLALIARRLSMDESLDSPFSIRARREGYDFPGGKPDDITLILILVQ</sequence>
<dbReference type="PROSITE" id="PS51746">
    <property type="entry name" value="PPM_2"/>
    <property type="match status" value="1"/>
</dbReference>
<dbReference type="GO" id="GO:0004722">
    <property type="term" value="F:protein serine/threonine phosphatase activity"/>
    <property type="evidence" value="ECO:0007669"/>
    <property type="project" value="UniProtKB-EC"/>
</dbReference>
<dbReference type="PANTHER" id="PTHR12320">
    <property type="entry name" value="PROTEIN PHOSPHATASE 2C"/>
    <property type="match status" value="1"/>
</dbReference>
<evidence type="ECO:0000259" key="6">
    <source>
        <dbReference type="PROSITE" id="PS51746"/>
    </source>
</evidence>
<evidence type="ECO:0000313" key="7">
    <source>
        <dbReference type="EMBL" id="GMR42310.1"/>
    </source>
</evidence>
<dbReference type="SMART" id="SM00331">
    <property type="entry name" value="PP2C_SIG"/>
    <property type="match status" value="1"/>
</dbReference>
<comment type="caution">
    <text evidence="7">The sequence shown here is derived from an EMBL/GenBank/DDBJ whole genome shotgun (WGS) entry which is preliminary data.</text>
</comment>
<dbReference type="SMART" id="SM00332">
    <property type="entry name" value="PP2Cc"/>
    <property type="match status" value="1"/>
</dbReference>
<comment type="cofactor">
    <cofactor evidence="1 4">
        <name>Mg(2+)</name>
        <dbReference type="ChEBI" id="CHEBI:18420"/>
    </cofactor>
</comment>
<dbReference type="InterPro" id="IPR001932">
    <property type="entry name" value="PPM-type_phosphatase-like_dom"/>
</dbReference>
<dbReference type="InterPro" id="IPR036457">
    <property type="entry name" value="PPM-type-like_dom_sf"/>
</dbReference>
<keyword evidence="8" id="KW-1185">Reference proteome</keyword>
<dbReference type="FunFam" id="3.60.40.10:FF:000110">
    <property type="entry name" value="Integrin-linked kinase-associated serine/threonine phosphatase 2C"/>
    <property type="match status" value="1"/>
</dbReference>
<proteinExistence type="inferred from homology"/>
<reference evidence="8" key="1">
    <citation type="submission" date="2022-10" db="EMBL/GenBank/DDBJ databases">
        <title>Genome assembly of Pristionchus species.</title>
        <authorList>
            <person name="Yoshida K."/>
            <person name="Sommer R.J."/>
        </authorList>
    </citation>
    <scope>NUCLEOTIDE SEQUENCE [LARGE SCALE GENOMIC DNA]</scope>
    <source>
        <strain evidence="8">RS5460</strain>
    </source>
</reference>
<gene>
    <name evidence="7" type="ORF">PMAYCL1PPCAC_12505</name>
</gene>
<dbReference type="Pfam" id="PF00481">
    <property type="entry name" value="PP2C"/>
    <property type="match status" value="1"/>
</dbReference>
<evidence type="ECO:0000256" key="3">
    <source>
        <dbReference type="ARBA" id="ARBA00022912"/>
    </source>
</evidence>
<feature type="domain" description="PPM-type phosphatase" evidence="6">
    <location>
        <begin position="73"/>
        <end position="328"/>
    </location>
</feature>
<comment type="cofactor">
    <cofactor evidence="4">
        <name>Mn(2+)</name>
        <dbReference type="ChEBI" id="CHEBI:29035"/>
    </cofactor>
</comment>
<keyword evidence="4" id="KW-0378">Hydrolase</keyword>
<keyword evidence="4" id="KW-0464">Manganese</keyword>
<dbReference type="AlphaFoldDB" id="A0AAN4ZR88"/>
<evidence type="ECO:0000256" key="2">
    <source>
        <dbReference type="ARBA" id="ARBA00006702"/>
    </source>
</evidence>
<dbReference type="Proteomes" id="UP001328107">
    <property type="component" value="Unassembled WGS sequence"/>
</dbReference>
<accession>A0AAN4ZR88</accession>
<dbReference type="InterPro" id="IPR039123">
    <property type="entry name" value="PPTC7"/>
</dbReference>
<feature type="region of interest" description="Disordered" evidence="5">
    <location>
        <begin position="39"/>
        <end position="67"/>
    </location>
</feature>
<comment type="similarity">
    <text evidence="2 4">Belongs to the PP2C family.</text>
</comment>
<dbReference type="GO" id="GO:0046872">
    <property type="term" value="F:metal ion binding"/>
    <property type="evidence" value="ECO:0007669"/>
    <property type="project" value="UniProtKB-UniRule"/>
</dbReference>
<protein>
    <recommendedName>
        <fullName evidence="4">Protein phosphatase</fullName>
        <ecNumber evidence="4">3.1.3.16</ecNumber>
    </recommendedName>
</protein>
<organism evidence="7 8">
    <name type="scientific">Pristionchus mayeri</name>
    <dbReference type="NCBI Taxonomy" id="1317129"/>
    <lineage>
        <taxon>Eukaryota</taxon>
        <taxon>Metazoa</taxon>
        <taxon>Ecdysozoa</taxon>
        <taxon>Nematoda</taxon>
        <taxon>Chromadorea</taxon>
        <taxon>Rhabditida</taxon>
        <taxon>Rhabditina</taxon>
        <taxon>Diplogasteromorpha</taxon>
        <taxon>Diplogasteroidea</taxon>
        <taxon>Neodiplogasteridae</taxon>
        <taxon>Pristionchus</taxon>
    </lineage>
</organism>
<keyword evidence="4" id="KW-0479">Metal-binding</keyword>
<dbReference type="EC" id="3.1.3.16" evidence="4"/>
<dbReference type="PANTHER" id="PTHR12320:SF1">
    <property type="entry name" value="PROTEIN PHOSPHATASE PTC7 HOMOLOG"/>
    <property type="match status" value="1"/>
</dbReference>
<dbReference type="CDD" id="cd00143">
    <property type="entry name" value="PP2Cc"/>
    <property type="match status" value="1"/>
</dbReference>
<evidence type="ECO:0000256" key="1">
    <source>
        <dbReference type="ARBA" id="ARBA00001946"/>
    </source>
</evidence>
<evidence type="ECO:0000256" key="5">
    <source>
        <dbReference type="SAM" id="MobiDB-lite"/>
    </source>
</evidence>